<dbReference type="SUPFAM" id="SSF82784">
    <property type="entry name" value="OsmC-like"/>
    <property type="match status" value="1"/>
</dbReference>
<accession>A0A4Q7WL71</accession>
<proteinExistence type="inferred from homology"/>
<dbReference type="Pfam" id="PF02566">
    <property type="entry name" value="OsmC"/>
    <property type="match status" value="1"/>
</dbReference>
<dbReference type="InterPro" id="IPR015946">
    <property type="entry name" value="KH_dom-like_a/b"/>
</dbReference>
<sequence length="148" mass="15529">MNLSPGARIVDAMNPTYTAVATSSGRESRAVTADGQLDVQLAFPKEMGGTGDGVNPEQLFAVGWAACFSTSLDRVAQARGIDASDVAVTAEVSLVPADGRFELAAVLRVELPDHLQGEPGKKLLEATENVCPYSRAVRGNISVQIVTE</sequence>
<comment type="caution">
    <text evidence="2">The sequence shown here is derived from an EMBL/GenBank/DDBJ whole genome shotgun (WGS) entry which is preliminary data.</text>
</comment>
<gene>
    <name evidence="2" type="ORF">EV645_6932</name>
</gene>
<dbReference type="InterPro" id="IPR036102">
    <property type="entry name" value="OsmC/Ohrsf"/>
</dbReference>
<protein>
    <submittedName>
        <fullName evidence="2">Ohr subfamily peroxiredoxin</fullName>
    </submittedName>
</protein>
<dbReference type="EMBL" id="SHKR01000016">
    <property type="protein sequence ID" value="RZU10468.1"/>
    <property type="molecule type" value="Genomic_DNA"/>
</dbReference>
<keyword evidence="3" id="KW-1185">Reference proteome</keyword>
<comment type="similarity">
    <text evidence="1">Belongs to the OsmC/Ohr family.</text>
</comment>
<dbReference type="PANTHER" id="PTHR33797:SF2">
    <property type="entry name" value="ORGANIC HYDROPEROXIDE RESISTANCE PROTEIN-LIKE"/>
    <property type="match status" value="1"/>
</dbReference>
<reference evidence="2 3" key="1">
    <citation type="journal article" date="2015" name="Stand. Genomic Sci.">
        <title>Genomic Encyclopedia of Bacterial and Archaeal Type Strains, Phase III: the genomes of soil and plant-associated and newly described type strains.</title>
        <authorList>
            <person name="Whitman W.B."/>
            <person name="Woyke T."/>
            <person name="Klenk H.P."/>
            <person name="Zhou Y."/>
            <person name="Lilburn T.G."/>
            <person name="Beck B.J."/>
            <person name="De Vos P."/>
            <person name="Vandamme P."/>
            <person name="Eisen J.A."/>
            <person name="Garrity G."/>
            <person name="Hugenholtz P."/>
            <person name="Kyrpides N.C."/>
        </authorList>
    </citation>
    <scope>NUCLEOTIDE SEQUENCE [LARGE SCALE GENOMIC DNA]</scope>
    <source>
        <strain evidence="2 3">VKM Ac-2540</strain>
    </source>
</reference>
<organism evidence="2 3">
    <name type="scientific">Kribbella rubisoli</name>
    <dbReference type="NCBI Taxonomy" id="3075929"/>
    <lineage>
        <taxon>Bacteria</taxon>
        <taxon>Bacillati</taxon>
        <taxon>Actinomycetota</taxon>
        <taxon>Actinomycetes</taxon>
        <taxon>Propionibacteriales</taxon>
        <taxon>Kribbellaceae</taxon>
        <taxon>Kribbella</taxon>
    </lineage>
</organism>
<dbReference type="GO" id="GO:0006979">
    <property type="term" value="P:response to oxidative stress"/>
    <property type="evidence" value="ECO:0007669"/>
    <property type="project" value="InterPro"/>
</dbReference>
<dbReference type="Gene3D" id="3.30.300.20">
    <property type="match status" value="1"/>
</dbReference>
<evidence type="ECO:0000256" key="1">
    <source>
        <dbReference type="ARBA" id="ARBA00007378"/>
    </source>
</evidence>
<evidence type="ECO:0000313" key="3">
    <source>
        <dbReference type="Proteomes" id="UP000292027"/>
    </source>
</evidence>
<name>A0A4Q7WL71_9ACTN</name>
<dbReference type="Gene3D" id="2.20.25.10">
    <property type="match status" value="1"/>
</dbReference>
<dbReference type="Proteomes" id="UP000292027">
    <property type="component" value="Unassembled WGS sequence"/>
</dbReference>
<dbReference type="InterPro" id="IPR019953">
    <property type="entry name" value="OHR"/>
</dbReference>
<evidence type="ECO:0000313" key="2">
    <source>
        <dbReference type="EMBL" id="RZU10468.1"/>
    </source>
</evidence>
<dbReference type="InterPro" id="IPR003718">
    <property type="entry name" value="OsmC/Ohr_fam"/>
</dbReference>
<dbReference type="AlphaFoldDB" id="A0A4Q7WL71"/>
<dbReference type="NCBIfam" id="TIGR03561">
    <property type="entry name" value="organ_hyd_perox"/>
    <property type="match status" value="1"/>
</dbReference>
<dbReference type="PANTHER" id="PTHR33797">
    <property type="entry name" value="ORGANIC HYDROPEROXIDE RESISTANCE PROTEIN-LIKE"/>
    <property type="match status" value="1"/>
</dbReference>